<evidence type="ECO:0000256" key="1">
    <source>
        <dbReference type="SAM" id="MobiDB-lite"/>
    </source>
</evidence>
<gene>
    <name evidence="3" type="ORF">MVEN_00825000</name>
</gene>
<keyword evidence="2" id="KW-0472">Membrane</keyword>
<dbReference type="AlphaFoldDB" id="A0A8H7D189"/>
<reference evidence="3" key="1">
    <citation type="submission" date="2020-05" db="EMBL/GenBank/DDBJ databases">
        <title>Mycena genomes resolve the evolution of fungal bioluminescence.</title>
        <authorList>
            <person name="Tsai I.J."/>
        </authorList>
    </citation>
    <scope>NUCLEOTIDE SEQUENCE</scope>
    <source>
        <strain evidence="3">CCC161011</strain>
    </source>
</reference>
<sequence>MADERRLQITIVFVALVGGYLYYLFRTTKNVFDDLSRTVDASTLDNIGADASETRPGASSRNRAKAQPDDSRAVVELNLTPAQRSNKVHVCRTWKTCIVSTFLASVSKPLSQIGIPISAWL</sequence>
<feature type="transmembrane region" description="Helical" evidence="2">
    <location>
        <begin position="7"/>
        <end position="25"/>
    </location>
</feature>
<comment type="caution">
    <text evidence="3">The sequence shown here is derived from an EMBL/GenBank/DDBJ whole genome shotgun (WGS) entry which is preliminary data.</text>
</comment>
<keyword evidence="4" id="KW-1185">Reference proteome</keyword>
<evidence type="ECO:0000313" key="4">
    <source>
        <dbReference type="Proteomes" id="UP000620124"/>
    </source>
</evidence>
<dbReference type="EMBL" id="JACAZI010000006">
    <property type="protein sequence ID" value="KAF7357790.1"/>
    <property type="molecule type" value="Genomic_DNA"/>
</dbReference>
<keyword evidence="2" id="KW-1133">Transmembrane helix</keyword>
<evidence type="ECO:0000256" key="2">
    <source>
        <dbReference type="SAM" id="Phobius"/>
    </source>
</evidence>
<proteinExistence type="predicted"/>
<name>A0A8H7D189_9AGAR</name>
<keyword evidence="2" id="KW-0812">Transmembrane</keyword>
<organism evidence="3 4">
    <name type="scientific">Mycena venus</name>
    <dbReference type="NCBI Taxonomy" id="2733690"/>
    <lineage>
        <taxon>Eukaryota</taxon>
        <taxon>Fungi</taxon>
        <taxon>Dikarya</taxon>
        <taxon>Basidiomycota</taxon>
        <taxon>Agaricomycotina</taxon>
        <taxon>Agaricomycetes</taxon>
        <taxon>Agaricomycetidae</taxon>
        <taxon>Agaricales</taxon>
        <taxon>Marasmiineae</taxon>
        <taxon>Mycenaceae</taxon>
        <taxon>Mycena</taxon>
    </lineage>
</organism>
<accession>A0A8H7D189</accession>
<feature type="region of interest" description="Disordered" evidence="1">
    <location>
        <begin position="46"/>
        <end position="71"/>
    </location>
</feature>
<dbReference type="Proteomes" id="UP000620124">
    <property type="component" value="Unassembled WGS sequence"/>
</dbReference>
<evidence type="ECO:0000313" key="3">
    <source>
        <dbReference type="EMBL" id="KAF7357790.1"/>
    </source>
</evidence>
<protein>
    <submittedName>
        <fullName evidence="3">Uncharacterized protein</fullName>
    </submittedName>
</protein>